<dbReference type="Pfam" id="PF00919">
    <property type="entry name" value="UPF0004"/>
    <property type="match status" value="1"/>
</dbReference>
<name>A0A0F7KSX4_9SPHN</name>
<keyword evidence="8" id="KW-0411">Iron-sulfur</keyword>
<evidence type="ECO:0000256" key="8">
    <source>
        <dbReference type="ARBA" id="ARBA00023014"/>
    </source>
</evidence>
<dbReference type="PANTHER" id="PTHR43837">
    <property type="entry name" value="RIBOSOMAL PROTEIN S12 METHYLTHIOTRANSFERASE RIMO"/>
    <property type="match status" value="1"/>
</dbReference>
<dbReference type="SUPFAM" id="SSF102114">
    <property type="entry name" value="Radical SAM enzymes"/>
    <property type="match status" value="1"/>
</dbReference>
<evidence type="ECO:0000313" key="12">
    <source>
        <dbReference type="Proteomes" id="UP000034392"/>
    </source>
</evidence>
<dbReference type="GO" id="GO:0046872">
    <property type="term" value="F:metal ion binding"/>
    <property type="evidence" value="ECO:0007669"/>
    <property type="project" value="UniProtKB-KW"/>
</dbReference>
<dbReference type="RefSeq" id="WP_046902809.1">
    <property type="nucleotide sequence ID" value="NZ_CP011452.2"/>
</dbReference>
<dbReference type="InterPro" id="IPR005840">
    <property type="entry name" value="Ribosomal_uS12_MeSTrfase_RimO"/>
</dbReference>
<keyword evidence="6" id="KW-0479">Metal-binding</keyword>
<dbReference type="GO" id="GO:0005829">
    <property type="term" value="C:cytosol"/>
    <property type="evidence" value="ECO:0007669"/>
    <property type="project" value="TreeGrafter"/>
</dbReference>
<dbReference type="CDD" id="cd01335">
    <property type="entry name" value="Radical_SAM"/>
    <property type="match status" value="1"/>
</dbReference>
<dbReference type="InterPro" id="IPR005839">
    <property type="entry name" value="Methylthiotransferase"/>
</dbReference>
<dbReference type="SFLD" id="SFLDG01082">
    <property type="entry name" value="B12-binding_domain_containing"/>
    <property type="match status" value="1"/>
</dbReference>
<dbReference type="InterPro" id="IPR038135">
    <property type="entry name" value="Methylthiotransferase_N_sf"/>
</dbReference>
<dbReference type="InterPro" id="IPR020612">
    <property type="entry name" value="Methylthiotransferase_CS"/>
</dbReference>
<dbReference type="SFLD" id="SFLDS00029">
    <property type="entry name" value="Radical_SAM"/>
    <property type="match status" value="1"/>
</dbReference>
<dbReference type="GO" id="GO:0006400">
    <property type="term" value="P:tRNA modification"/>
    <property type="evidence" value="ECO:0007669"/>
    <property type="project" value="InterPro"/>
</dbReference>
<dbReference type="Proteomes" id="UP000034392">
    <property type="component" value="Chromosome"/>
</dbReference>
<comment type="cofactor">
    <cofactor evidence="1">
        <name>[4Fe-4S] cluster</name>
        <dbReference type="ChEBI" id="CHEBI:49883"/>
    </cofactor>
</comment>
<dbReference type="GO" id="GO:0035599">
    <property type="term" value="F:aspartic acid methylthiotransferase activity"/>
    <property type="evidence" value="ECO:0007669"/>
    <property type="project" value="TreeGrafter"/>
</dbReference>
<proteinExistence type="predicted"/>
<evidence type="ECO:0000256" key="7">
    <source>
        <dbReference type="ARBA" id="ARBA00023004"/>
    </source>
</evidence>
<evidence type="ECO:0000256" key="2">
    <source>
        <dbReference type="ARBA" id="ARBA00022485"/>
    </source>
</evidence>
<dbReference type="InterPro" id="IPR007197">
    <property type="entry name" value="rSAM"/>
</dbReference>
<accession>A0A0F7KSX4</accession>
<dbReference type="Gene3D" id="3.40.50.12160">
    <property type="entry name" value="Methylthiotransferase, N-terminal domain"/>
    <property type="match status" value="1"/>
</dbReference>
<dbReference type="PANTHER" id="PTHR43837:SF1">
    <property type="entry name" value="RIBOSOMAL PROTEIN US12 METHYLTHIOTRANSFERASE RIMO"/>
    <property type="match status" value="1"/>
</dbReference>
<dbReference type="InterPro" id="IPR006638">
    <property type="entry name" value="Elp3/MiaA/NifB-like_rSAM"/>
</dbReference>
<dbReference type="PROSITE" id="PS01278">
    <property type="entry name" value="MTTASE_RADICAL"/>
    <property type="match status" value="1"/>
</dbReference>
<evidence type="ECO:0000259" key="10">
    <source>
        <dbReference type="PROSITE" id="PS51918"/>
    </source>
</evidence>
<dbReference type="Pfam" id="PF04055">
    <property type="entry name" value="Radical_SAM"/>
    <property type="match status" value="1"/>
</dbReference>
<evidence type="ECO:0000256" key="1">
    <source>
        <dbReference type="ARBA" id="ARBA00001966"/>
    </source>
</evidence>
<evidence type="ECO:0000256" key="4">
    <source>
        <dbReference type="ARBA" id="ARBA00022679"/>
    </source>
</evidence>
<dbReference type="STRING" id="1267766.WYH_00812"/>
<dbReference type="InterPro" id="IPR058240">
    <property type="entry name" value="rSAM_sf"/>
</dbReference>
<protein>
    <submittedName>
        <fullName evidence="11">Threonylcarbamoyladenosine tRNA methylthiotransferase MtaB</fullName>
        <ecNumber evidence="11">2.-.-.-</ecNumber>
    </submittedName>
</protein>
<keyword evidence="12" id="KW-1185">Reference proteome</keyword>
<reference evidence="11" key="1">
    <citation type="submission" date="2015-05" db="EMBL/GenBank/DDBJ databases">
        <title>The complete genome of Altererythrobacter atlanticus strain 26DY36.</title>
        <authorList>
            <person name="Wu Y.-H."/>
            <person name="Cheng H."/>
            <person name="Wu X.-W."/>
        </authorList>
    </citation>
    <scope>NUCLEOTIDE SEQUENCE [LARGE SCALE GENOMIC DNA]</scope>
    <source>
        <strain evidence="11">26DY36</strain>
    </source>
</reference>
<dbReference type="AlphaFoldDB" id="A0A0F7KSX4"/>
<dbReference type="EC" id="2.-.-.-" evidence="11"/>
<dbReference type="EMBL" id="CP011452">
    <property type="protein sequence ID" value="AKH41865.1"/>
    <property type="molecule type" value="Genomic_DNA"/>
</dbReference>
<feature type="domain" description="Radical SAM core" evidence="10">
    <location>
        <begin position="115"/>
        <end position="345"/>
    </location>
</feature>
<evidence type="ECO:0000256" key="5">
    <source>
        <dbReference type="ARBA" id="ARBA00022691"/>
    </source>
</evidence>
<feature type="domain" description="MTTase N-terminal" evidence="9">
    <location>
        <begin position="9"/>
        <end position="110"/>
    </location>
</feature>
<dbReference type="Gene3D" id="3.80.30.20">
    <property type="entry name" value="tm_1862 like domain"/>
    <property type="match status" value="1"/>
</dbReference>
<keyword evidence="5" id="KW-0949">S-adenosyl-L-methionine</keyword>
<evidence type="ECO:0000256" key="6">
    <source>
        <dbReference type="ARBA" id="ARBA00022723"/>
    </source>
</evidence>
<keyword evidence="3" id="KW-0963">Cytoplasm</keyword>
<keyword evidence="2" id="KW-0004">4Fe-4S</keyword>
<evidence type="ECO:0000256" key="3">
    <source>
        <dbReference type="ARBA" id="ARBA00022490"/>
    </source>
</evidence>
<sequence length="398" mass="43881">MTPSAKLADSVEVVSLGCRLNIAESERIRSLLANENDIVVVNSCAVTSEAVRQTRQAIRRARRARPEARLLVTGCAADIERSQLAHMPEVDGLVPNADKLDPRAWNVPPAPVPVLPGRTRAFVAVQNGCDHACTFCVIPRGRGPSRSLTIPQILREVERHMDRGAPEIVLTGVDVTSWGHDLADKPKLGRLVRAILDEFPALTRLRMSSLDGVEIDEELFELFAEESRLMPHLHLSLQHGHDLILKRMKRRHLRADALSLVENLRARRPDIAIGADLIAGFPTEDETMHEANLSIIRELRIVHGHIFPYSPRPGTPAARMPQVEKPVIKRRAAQLREQVSALRAEWLASLLGRPLCVLSEADGTGYSPDFARVAVPEGTQAGSIVNITPGKLEDGLLR</sequence>
<dbReference type="PATRIC" id="fig|1267766.3.peg.820"/>
<dbReference type="SMART" id="SM00729">
    <property type="entry name" value="Elp3"/>
    <property type="match status" value="1"/>
</dbReference>
<dbReference type="OrthoDB" id="9805215at2"/>
<dbReference type="PROSITE" id="PS51449">
    <property type="entry name" value="MTTASE_N"/>
    <property type="match status" value="1"/>
</dbReference>
<keyword evidence="7" id="KW-0408">Iron</keyword>
<evidence type="ECO:0000259" key="9">
    <source>
        <dbReference type="PROSITE" id="PS51449"/>
    </source>
</evidence>
<dbReference type="GO" id="GO:0051539">
    <property type="term" value="F:4 iron, 4 sulfur cluster binding"/>
    <property type="evidence" value="ECO:0007669"/>
    <property type="project" value="UniProtKB-KW"/>
</dbReference>
<evidence type="ECO:0000313" key="11">
    <source>
        <dbReference type="EMBL" id="AKH41865.1"/>
    </source>
</evidence>
<dbReference type="NCBIfam" id="TIGR00089">
    <property type="entry name" value="MiaB/RimO family radical SAM methylthiotransferase"/>
    <property type="match status" value="1"/>
</dbReference>
<keyword evidence="4 11" id="KW-0808">Transferase</keyword>
<dbReference type="KEGG" id="aay:WYH_00812"/>
<dbReference type="PROSITE" id="PS51918">
    <property type="entry name" value="RADICAL_SAM"/>
    <property type="match status" value="1"/>
</dbReference>
<dbReference type="InterPro" id="IPR013848">
    <property type="entry name" value="Methylthiotransferase_N"/>
</dbReference>
<organism evidence="11 12">
    <name type="scientific">Croceibacterium atlanticum</name>
    <dbReference type="NCBI Taxonomy" id="1267766"/>
    <lineage>
        <taxon>Bacteria</taxon>
        <taxon>Pseudomonadati</taxon>
        <taxon>Pseudomonadota</taxon>
        <taxon>Alphaproteobacteria</taxon>
        <taxon>Sphingomonadales</taxon>
        <taxon>Erythrobacteraceae</taxon>
        <taxon>Croceibacterium</taxon>
    </lineage>
</organism>
<dbReference type="InterPro" id="IPR023404">
    <property type="entry name" value="rSAM_horseshoe"/>
</dbReference>
<gene>
    <name evidence="11" type="primary">mtaB</name>
    <name evidence="11" type="ORF">WYH_00812</name>
</gene>